<dbReference type="GeneTree" id="ENSGT01150000286938"/>
<feature type="domain" description="Ig-like" evidence="4">
    <location>
        <begin position="139"/>
        <end position="234"/>
    </location>
</feature>
<dbReference type="InParanoid" id="A0A7N5K1V5"/>
<keyword evidence="3" id="KW-1280">Immunoglobulin</keyword>
<reference evidence="5" key="2">
    <citation type="submission" date="2025-08" db="UniProtKB">
        <authorList>
            <consortium name="Ensembl"/>
        </authorList>
    </citation>
    <scope>IDENTIFICATION</scope>
</reference>
<evidence type="ECO:0000256" key="2">
    <source>
        <dbReference type="ARBA" id="ARBA00023130"/>
    </source>
</evidence>
<dbReference type="InterPro" id="IPR007110">
    <property type="entry name" value="Ig-like_dom"/>
</dbReference>
<dbReference type="Pfam" id="PF07654">
    <property type="entry name" value="C1-set"/>
    <property type="match status" value="1"/>
</dbReference>
<dbReference type="SMART" id="SM00409">
    <property type="entry name" value="IG"/>
    <property type="match status" value="1"/>
</dbReference>
<dbReference type="Proteomes" id="UP000008912">
    <property type="component" value="Unassembled WGS sequence"/>
</dbReference>
<dbReference type="SMART" id="SM00407">
    <property type="entry name" value="IGc1"/>
    <property type="match status" value="1"/>
</dbReference>
<dbReference type="GO" id="GO:0005576">
    <property type="term" value="C:extracellular region"/>
    <property type="evidence" value="ECO:0007669"/>
    <property type="project" value="UniProtKB-ARBA"/>
</dbReference>
<dbReference type="SUPFAM" id="SSF48726">
    <property type="entry name" value="Immunoglobulin"/>
    <property type="match status" value="2"/>
</dbReference>
<proteinExistence type="predicted"/>
<dbReference type="Pfam" id="PF07686">
    <property type="entry name" value="V-set"/>
    <property type="match status" value="1"/>
</dbReference>
<reference evidence="5 6" key="1">
    <citation type="journal article" date="2010" name="Nature">
        <title>The sequence and de novo assembly of the giant panda genome.</title>
        <authorList>
            <person name="Li R."/>
            <person name="Fan W."/>
            <person name="Tian G."/>
            <person name="Zhu H."/>
            <person name="He L."/>
            <person name="Cai J."/>
            <person name="Huang Q."/>
            <person name="Cai Q."/>
            <person name="Li B."/>
            <person name="Bai Y."/>
            <person name="Zhang Z."/>
            <person name="Zhang Y."/>
            <person name="Wang W."/>
            <person name="Li J."/>
            <person name="Wei F."/>
            <person name="Li H."/>
            <person name="Jian M."/>
            <person name="Li J."/>
            <person name="Zhang Z."/>
            <person name="Nielsen R."/>
            <person name="Li D."/>
            <person name="Gu W."/>
            <person name="Yang Z."/>
            <person name="Xuan Z."/>
            <person name="Ryder O.A."/>
            <person name="Leung F.C."/>
            <person name="Zhou Y."/>
            <person name="Cao J."/>
            <person name="Sun X."/>
            <person name="Fu Y."/>
            <person name="Fang X."/>
            <person name="Guo X."/>
            <person name="Wang B."/>
            <person name="Hou R."/>
            <person name="Shen F."/>
            <person name="Mu B."/>
            <person name="Ni P."/>
            <person name="Lin R."/>
            <person name="Qian W."/>
            <person name="Wang G."/>
            <person name="Yu C."/>
            <person name="Nie W."/>
            <person name="Wang J."/>
            <person name="Wu Z."/>
            <person name="Liang H."/>
            <person name="Min J."/>
            <person name="Wu Q."/>
            <person name="Cheng S."/>
            <person name="Ruan J."/>
            <person name="Wang M."/>
            <person name="Shi Z."/>
            <person name="Wen M."/>
            <person name="Liu B."/>
            <person name="Ren X."/>
            <person name="Zheng H."/>
            <person name="Dong D."/>
            <person name="Cook K."/>
            <person name="Shan G."/>
            <person name="Zhang H."/>
            <person name="Kosiol C."/>
            <person name="Xie X."/>
            <person name="Lu Z."/>
            <person name="Zheng H."/>
            <person name="Li Y."/>
            <person name="Steiner C.C."/>
            <person name="Lam T.T."/>
            <person name="Lin S."/>
            <person name="Zhang Q."/>
            <person name="Li G."/>
            <person name="Tian J."/>
            <person name="Gong T."/>
            <person name="Liu H."/>
            <person name="Zhang D."/>
            <person name="Fang L."/>
            <person name="Ye C."/>
            <person name="Zhang J."/>
            <person name="Hu W."/>
            <person name="Xu A."/>
            <person name="Ren Y."/>
            <person name="Zhang G."/>
            <person name="Bruford M.W."/>
            <person name="Li Q."/>
            <person name="Ma L."/>
            <person name="Guo Y."/>
            <person name="An N."/>
            <person name="Hu Y."/>
            <person name="Zheng Y."/>
            <person name="Shi Y."/>
            <person name="Li Z."/>
            <person name="Liu Q."/>
            <person name="Chen Y."/>
            <person name="Zhao J."/>
            <person name="Qu N."/>
            <person name="Zhao S."/>
            <person name="Tian F."/>
            <person name="Wang X."/>
            <person name="Wang H."/>
            <person name="Xu L."/>
            <person name="Liu X."/>
            <person name="Vinar T."/>
            <person name="Wang Y."/>
            <person name="Lam T.W."/>
            <person name="Yiu S.M."/>
            <person name="Liu S."/>
            <person name="Zhang H."/>
            <person name="Li D."/>
            <person name="Huang Y."/>
            <person name="Wang X."/>
            <person name="Yang G."/>
            <person name="Jiang Z."/>
            <person name="Wang J."/>
            <person name="Qin N."/>
            <person name="Li L."/>
            <person name="Li J."/>
            <person name="Bolund L."/>
            <person name="Kristiansen K."/>
            <person name="Wong G.K."/>
            <person name="Olson M."/>
            <person name="Zhang X."/>
            <person name="Li S."/>
            <person name="Yang H."/>
            <person name="Wang J."/>
            <person name="Wang J."/>
        </authorList>
    </citation>
    <scope>NUCLEOTIDE SEQUENCE [LARGE SCALE GENOMIC DNA]</scope>
</reference>
<dbReference type="AlphaFoldDB" id="A0A7N5K1V5"/>
<keyword evidence="6" id="KW-1185">Reference proteome</keyword>
<organism evidence="5 6">
    <name type="scientific">Ailuropoda melanoleuca</name>
    <name type="common">Giant panda</name>
    <dbReference type="NCBI Taxonomy" id="9646"/>
    <lineage>
        <taxon>Eukaryota</taxon>
        <taxon>Metazoa</taxon>
        <taxon>Chordata</taxon>
        <taxon>Craniata</taxon>
        <taxon>Vertebrata</taxon>
        <taxon>Euteleostomi</taxon>
        <taxon>Mammalia</taxon>
        <taxon>Eutheria</taxon>
        <taxon>Laurasiatheria</taxon>
        <taxon>Carnivora</taxon>
        <taxon>Caniformia</taxon>
        <taxon>Ursidae</taxon>
        <taxon>Ailuropoda</taxon>
    </lineage>
</organism>
<dbReference type="InterPro" id="IPR003599">
    <property type="entry name" value="Ig_sub"/>
</dbReference>
<dbReference type="InterPro" id="IPR036179">
    <property type="entry name" value="Ig-like_dom_sf"/>
</dbReference>
<dbReference type="InterPro" id="IPR013783">
    <property type="entry name" value="Ig-like_fold"/>
</dbReference>
<reference evidence="5" key="3">
    <citation type="submission" date="2025-09" db="UniProtKB">
        <authorList>
            <consortium name="Ensembl"/>
        </authorList>
    </citation>
    <scope>IDENTIFICATION</scope>
</reference>
<evidence type="ECO:0000259" key="4">
    <source>
        <dbReference type="PROSITE" id="PS50835"/>
    </source>
</evidence>
<dbReference type="PANTHER" id="PTHR23266">
    <property type="entry name" value="IMMUNOGLOBULIN HEAVY CHAIN"/>
    <property type="match status" value="1"/>
</dbReference>
<keyword evidence="2" id="KW-1064">Adaptive immunity</keyword>
<protein>
    <recommendedName>
        <fullName evidence="4">Ig-like domain-containing protein</fullName>
    </recommendedName>
</protein>
<dbReference type="InterPro" id="IPR003597">
    <property type="entry name" value="Ig_C1-set"/>
</dbReference>
<name>A0A7N5K1V5_AILME</name>
<dbReference type="PROSITE" id="PS50835">
    <property type="entry name" value="IG_LIKE"/>
    <property type="match status" value="2"/>
</dbReference>
<dbReference type="Ensembl" id="ENSAMET00000049148.1">
    <property type="protein sequence ID" value="ENSAMEP00000033653.1"/>
    <property type="gene ID" value="ENSAMEG00000024703.1"/>
</dbReference>
<accession>A0A7N5K1V5</accession>
<evidence type="ECO:0000256" key="3">
    <source>
        <dbReference type="ARBA" id="ARBA00043265"/>
    </source>
</evidence>
<dbReference type="GO" id="GO:0019814">
    <property type="term" value="C:immunoglobulin complex"/>
    <property type="evidence" value="ECO:0007669"/>
    <property type="project" value="UniProtKB-KW"/>
</dbReference>
<keyword evidence="1" id="KW-0391">Immunity</keyword>
<dbReference type="InterPro" id="IPR050199">
    <property type="entry name" value="IgHV"/>
</dbReference>
<dbReference type="GO" id="GO:0002250">
    <property type="term" value="P:adaptive immune response"/>
    <property type="evidence" value="ECO:0007669"/>
    <property type="project" value="UniProtKB-KW"/>
</dbReference>
<dbReference type="FunFam" id="2.60.40.10:FF:001878">
    <property type="entry name" value="Immunoglobulin heavy variable 1-4"/>
    <property type="match status" value="1"/>
</dbReference>
<feature type="domain" description="Ig-like" evidence="4">
    <location>
        <begin position="9"/>
        <end position="132"/>
    </location>
</feature>
<dbReference type="InterPro" id="IPR013106">
    <property type="entry name" value="Ig_V-set"/>
</dbReference>
<evidence type="ECO:0000313" key="5">
    <source>
        <dbReference type="Ensembl" id="ENSAMEP00000033653.1"/>
    </source>
</evidence>
<sequence length="298" mass="33522">MSEYFSYNPILKGAKTQVRLVESGGNMKRPGESLRLSCKGSGFDLNDYDMGWTRQASGKGPEWISHINPSSSSMKYAENVKGRFTISRDNNNNELYLQMNDFKTEDEAIYYCVSYSNYGIYIFGKGTQVTISSDPPKAPSVFPLIPSSPARVARATFTDSKVTIGCLVEDYFPEPATVQWNSGAITSGIQDFPPVRHASGQYTHTSLLTIPASNWESVTYFCNIEHEATNSRINKYVGQTSRNLPTRINSYLLPPRPKHLYLDRNAKITCVVVNLEREEGLKISWSRKKRVLNKSKPT</sequence>
<dbReference type="SMART" id="SM00406">
    <property type="entry name" value="IGv"/>
    <property type="match status" value="1"/>
</dbReference>
<evidence type="ECO:0000256" key="1">
    <source>
        <dbReference type="ARBA" id="ARBA00022859"/>
    </source>
</evidence>
<dbReference type="Gene3D" id="2.60.40.10">
    <property type="entry name" value="Immunoglobulins"/>
    <property type="match status" value="2"/>
</dbReference>
<evidence type="ECO:0000313" key="6">
    <source>
        <dbReference type="Proteomes" id="UP000008912"/>
    </source>
</evidence>